<evidence type="ECO:0000256" key="11">
    <source>
        <dbReference type="ARBA" id="ARBA00031356"/>
    </source>
</evidence>
<evidence type="ECO:0000256" key="7">
    <source>
        <dbReference type="ARBA" id="ARBA00022755"/>
    </source>
</evidence>
<organism evidence="16 17">
    <name type="scientific">Synchytrium endobioticum</name>
    <dbReference type="NCBI Taxonomy" id="286115"/>
    <lineage>
        <taxon>Eukaryota</taxon>
        <taxon>Fungi</taxon>
        <taxon>Fungi incertae sedis</taxon>
        <taxon>Chytridiomycota</taxon>
        <taxon>Chytridiomycota incertae sedis</taxon>
        <taxon>Chytridiomycetes</taxon>
        <taxon>Synchytriales</taxon>
        <taxon>Synchytriaceae</taxon>
        <taxon>Synchytrium</taxon>
    </lineage>
</organism>
<dbReference type="GO" id="GO:0005829">
    <property type="term" value="C:cytosol"/>
    <property type="evidence" value="ECO:0007669"/>
    <property type="project" value="TreeGrafter"/>
</dbReference>
<evidence type="ECO:0000256" key="9">
    <source>
        <dbReference type="ARBA" id="ARBA00022962"/>
    </source>
</evidence>
<sequence>MTANRSESSHVTDVSQSYDTILILDFGSQYTHLIARRIRELGVYCELQACTVKISELKFKPKGVILSGSPYSVYDHDAPHVDPAVWELGVPLLGICYGLQEIALFKGGKVGSSRQREYGKAELQICTSSKLFKGFSLSDDHVTVWMSHGDKVDSLPPGFRTVAITSTSPFAAIDNEEERIWAIQFHPEVSHTPRGTEILKNFVCGICQADAFWTMESFVDKEIERIRGIVGPDAQVIGAVSGGVDSTVAARLMTLAIGDRFHAILVDNGVMRLNECQDVLKILSQGLGINVHLADASELFLGRLKGVTDPEKKRKIIGNTFIEVFEEESARIERQVEQSGRGKVEFLLQGTLYPDVIESISFKGPSATIKTHHNVGGLLEEMKLKLIEPLRELFKDEVRALGKILDLNDDLVWRHPFPGPGIAIRILGEVTKEQVSIARHADHIYVEEIKKAGLYRKISQAYAALLPILSVGVMGDKRTYEQVIALRAVETKDFMTADWFEFPYDVLKKISSRIINEVAGVNRVVYDVSSKPPSTIEWE</sequence>
<keyword evidence="7 14" id="KW-0658">Purine biosynthesis</keyword>
<dbReference type="PANTHER" id="PTHR11922:SF2">
    <property type="entry name" value="GMP SYNTHASE [GLUTAMINE-HYDROLYZING]"/>
    <property type="match status" value="1"/>
</dbReference>
<proteinExistence type="inferred from homology"/>
<dbReference type="Pfam" id="PF00958">
    <property type="entry name" value="GMP_synt_C"/>
    <property type="match status" value="1"/>
</dbReference>
<dbReference type="Pfam" id="PF02540">
    <property type="entry name" value="NAD_synthase"/>
    <property type="match status" value="1"/>
</dbReference>
<dbReference type="PROSITE" id="PS51553">
    <property type="entry name" value="GMPS_ATP_PPASE"/>
    <property type="match status" value="1"/>
</dbReference>
<dbReference type="HAMAP" id="MF_00344">
    <property type="entry name" value="GMP_synthase"/>
    <property type="match status" value="1"/>
</dbReference>
<evidence type="ECO:0000256" key="2">
    <source>
        <dbReference type="ARBA" id="ARBA00012746"/>
    </source>
</evidence>
<accession>A0A507C6I5</accession>
<dbReference type="GO" id="GO:0003921">
    <property type="term" value="F:GMP synthase activity"/>
    <property type="evidence" value="ECO:0007669"/>
    <property type="project" value="InterPro"/>
</dbReference>
<feature type="domain" description="GMPS ATP-PPase" evidence="15">
    <location>
        <begin position="213"/>
        <end position="414"/>
    </location>
</feature>
<evidence type="ECO:0000256" key="13">
    <source>
        <dbReference type="ARBA" id="ARBA00049404"/>
    </source>
</evidence>
<dbReference type="CDD" id="cd01742">
    <property type="entry name" value="GATase1_GMP_Synthase"/>
    <property type="match status" value="1"/>
</dbReference>
<protein>
    <recommendedName>
        <fullName evidence="3">GMP synthase [glutamine-hydrolyzing]</fullName>
        <ecNumber evidence="2">6.3.5.2</ecNumber>
    </recommendedName>
    <alternativeName>
        <fullName evidence="10">GMP synthetase</fullName>
    </alternativeName>
    <alternativeName>
        <fullName evidence="11">Glutamine amidotransferase</fullName>
    </alternativeName>
</protein>
<dbReference type="FunFam" id="3.40.50.880:FF:000001">
    <property type="entry name" value="GMP synthase [glutamine-hydrolyzing]"/>
    <property type="match status" value="1"/>
</dbReference>
<keyword evidence="6 14" id="KW-0332">GMP biosynthesis</keyword>
<dbReference type="EMBL" id="QEAM01000873">
    <property type="protein sequence ID" value="TPX33674.1"/>
    <property type="molecule type" value="Genomic_DNA"/>
</dbReference>
<evidence type="ECO:0000256" key="10">
    <source>
        <dbReference type="ARBA" id="ARBA00030464"/>
    </source>
</evidence>
<dbReference type="NCBIfam" id="TIGR00888">
    <property type="entry name" value="guaA_Nterm"/>
    <property type="match status" value="1"/>
</dbReference>
<keyword evidence="4" id="KW-0436">Ligase</keyword>
<keyword evidence="9" id="KW-0315">Glutamine amidotransferase</keyword>
<dbReference type="FunFam" id="3.30.300.10:FF:000002">
    <property type="entry name" value="GMP synthase [glutamine-hydrolyzing]"/>
    <property type="match status" value="1"/>
</dbReference>
<dbReference type="Gene3D" id="3.40.50.620">
    <property type="entry name" value="HUPs"/>
    <property type="match status" value="1"/>
</dbReference>
<dbReference type="SUPFAM" id="SSF54810">
    <property type="entry name" value="GMP synthetase C-terminal dimerisation domain"/>
    <property type="match status" value="1"/>
</dbReference>
<dbReference type="PRINTS" id="PR00096">
    <property type="entry name" value="GATASE"/>
</dbReference>
<dbReference type="Gene3D" id="3.30.300.10">
    <property type="match status" value="1"/>
</dbReference>
<dbReference type="PROSITE" id="PS51273">
    <property type="entry name" value="GATASE_TYPE_1"/>
    <property type="match status" value="1"/>
</dbReference>
<dbReference type="AlphaFoldDB" id="A0A507C6I5"/>
<gene>
    <name evidence="16" type="primary">GUA1</name>
    <name evidence="16" type="ORF">SeLEV6574_g08351</name>
</gene>
<dbReference type="EC" id="6.3.5.2" evidence="2"/>
<comment type="pathway">
    <text evidence="1">Purine metabolism; GMP biosynthesis; GMP from XMP (L-Gln route): step 1/1.</text>
</comment>
<dbReference type="InterPro" id="IPR022310">
    <property type="entry name" value="NAD/GMP_synthase"/>
</dbReference>
<dbReference type="SUPFAM" id="SSF52402">
    <property type="entry name" value="Adenine nucleotide alpha hydrolases-like"/>
    <property type="match status" value="1"/>
</dbReference>
<dbReference type="Gene3D" id="3.40.50.880">
    <property type="match status" value="1"/>
</dbReference>
<dbReference type="InterPro" id="IPR004739">
    <property type="entry name" value="GMP_synth_GATase"/>
</dbReference>
<dbReference type="Proteomes" id="UP000320475">
    <property type="component" value="Unassembled WGS sequence"/>
</dbReference>
<evidence type="ECO:0000259" key="15">
    <source>
        <dbReference type="PROSITE" id="PS51553"/>
    </source>
</evidence>
<evidence type="ECO:0000256" key="5">
    <source>
        <dbReference type="ARBA" id="ARBA00022741"/>
    </source>
</evidence>
<dbReference type="InterPro" id="IPR029062">
    <property type="entry name" value="Class_I_gatase-like"/>
</dbReference>
<evidence type="ECO:0000256" key="12">
    <source>
        <dbReference type="ARBA" id="ARBA00044933"/>
    </source>
</evidence>
<evidence type="ECO:0000313" key="17">
    <source>
        <dbReference type="Proteomes" id="UP000320475"/>
    </source>
</evidence>
<comment type="catalytic activity">
    <reaction evidence="13">
        <text>XMP + L-glutamine + ATP + H2O = GMP + L-glutamate + AMP + diphosphate + 2 H(+)</text>
        <dbReference type="Rhea" id="RHEA:11680"/>
        <dbReference type="ChEBI" id="CHEBI:15377"/>
        <dbReference type="ChEBI" id="CHEBI:15378"/>
        <dbReference type="ChEBI" id="CHEBI:29985"/>
        <dbReference type="ChEBI" id="CHEBI:30616"/>
        <dbReference type="ChEBI" id="CHEBI:33019"/>
        <dbReference type="ChEBI" id="CHEBI:57464"/>
        <dbReference type="ChEBI" id="CHEBI:58115"/>
        <dbReference type="ChEBI" id="CHEBI:58359"/>
        <dbReference type="ChEBI" id="CHEBI:456215"/>
        <dbReference type="EC" id="6.3.5.2"/>
    </reaction>
</comment>
<comment type="function">
    <text evidence="12">Catalyzes the conversion of xanthine monophosphate (XMP) to GMP in the presence of glutamine and ATP through an adenyl-XMP intermediate.</text>
</comment>
<comment type="caution">
    <text evidence="16">The sequence shown here is derived from an EMBL/GenBank/DDBJ whole genome shotgun (WGS) entry which is preliminary data.</text>
</comment>
<dbReference type="InterPro" id="IPR017926">
    <property type="entry name" value="GATASE"/>
</dbReference>
<evidence type="ECO:0000256" key="3">
    <source>
        <dbReference type="ARBA" id="ARBA00021562"/>
    </source>
</evidence>
<dbReference type="PANTHER" id="PTHR11922">
    <property type="entry name" value="GMP SYNTHASE-RELATED"/>
    <property type="match status" value="1"/>
</dbReference>
<dbReference type="FunFam" id="3.40.50.620:FF:000001">
    <property type="entry name" value="GMP synthase [glutamine-hydrolyzing]"/>
    <property type="match status" value="1"/>
</dbReference>
<dbReference type="InterPro" id="IPR025777">
    <property type="entry name" value="GMPS_ATP_PPase_dom"/>
</dbReference>
<feature type="binding site" evidence="14">
    <location>
        <begin position="241"/>
        <end position="247"/>
    </location>
    <ligand>
        <name>ATP</name>
        <dbReference type="ChEBI" id="CHEBI:30616"/>
    </ligand>
</feature>
<name>A0A507C6I5_9FUNG</name>
<dbReference type="SUPFAM" id="SSF52317">
    <property type="entry name" value="Class I glutamine amidotransferase-like"/>
    <property type="match status" value="1"/>
</dbReference>
<dbReference type="NCBIfam" id="NF000848">
    <property type="entry name" value="PRK00074.1"/>
    <property type="match status" value="1"/>
</dbReference>
<evidence type="ECO:0000313" key="16">
    <source>
        <dbReference type="EMBL" id="TPX33674.1"/>
    </source>
</evidence>
<dbReference type="GO" id="GO:0005524">
    <property type="term" value="F:ATP binding"/>
    <property type="evidence" value="ECO:0007669"/>
    <property type="project" value="UniProtKB-UniRule"/>
</dbReference>
<evidence type="ECO:0000256" key="1">
    <source>
        <dbReference type="ARBA" id="ARBA00005153"/>
    </source>
</evidence>
<evidence type="ECO:0000256" key="4">
    <source>
        <dbReference type="ARBA" id="ARBA00022598"/>
    </source>
</evidence>
<dbReference type="UniPathway" id="UPA00189">
    <property type="reaction ID" value="UER00296"/>
</dbReference>
<reference evidence="16 17" key="1">
    <citation type="journal article" date="2019" name="Sci. Rep.">
        <title>Comparative genomics of chytrid fungi reveal insights into the obligate biotrophic and pathogenic lifestyle of Synchytrium endobioticum.</title>
        <authorList>
            <person name="van de Vossenberg B.T.L.H."/>
            <person name="Warris S."/>
            <person name="Nguyen H.D.T."/>
            <person name="van Gent-Pelzer M.P.E."/>
            <person name="Joly D.L."/>
            <person name="van de Geest H.C."/>
            <person name="Bonants P.J.M."/>
            <person name="Smith D.S."/>
            <person name="Levesque C.A."/>
            <person name="van der Lee T.A.J."/>
        </authorList>
    </citation>
    <scope>NUCLEOTIDE SEQUENCE [LARGE SCALE GENOMIC DNA]</scope>
    <source>
        <strain evidence="16 17">LEV6574</strain>
    </source>
</reference>
<dbReference type="CDD" id="cd01997">
    <property type="entry name" value="GMP_synthase_C"/>
    <property type="match status" value="1"/>
</dbReference>
<evidence type="ECO:0000256" key="14">
    <source>
        <dbReference type="PROSITE-ProRule" id="PRU00886"/>
    </source>
</evidence>
<keyword evidence="8 14" id="KW-0067">ATP-binding</keyword>
<dbReference type="InterPro" id="IPR001674">
    <property type="entry name" value="GMP_synth_C"/>
</dbReference>
<dbReference type="NCBIfam" id="TIGR00884">
    <property type="entry name" value="guaA_Cterm"/>
    <property type="match status" value="1"/>
</dbReference>
<dbReference type="InterPro" id="IPR022955">
    <property type="entry name" value="GMP_synthase"/>
</dbReference>
<evidence type="ECO:0000256" key="6">
    <source>
        <dbReference type="ARBA" id="ARBA00022749"/>
    </source>
</evidence>
<dbReference type="Pfam" id="PF00117">
    <property type="entry name" value="GATase"/>
    <property type="match status" value="1"/>
</dbReference>
<dbReference type="InterPro" id="IPR014729">
    <property type="entry name" value="Rossmann-like_a/b/a_fold"/>
</dbReference>
<dbReference type="OrthoDB" id="1724632at2759"/>
<evidence type="ECO:0000256" key="8">
    <source>
        <dbReference type="ARBA" id="ARBA00022840"/>
    </source>
</evidence>
<keyword evidence="5 14" id="KW-0547">Nucleotide-binding</keyword>